<dbReference type="GO" id="GO:0016655">
    <property type="term" value="F:oxidoreductase activity, acting on NAD(P)H, quinone or similar compound as acceptor"/>
    <property type="evidence" value="ECO:0007669"/>
    <property type="project" value="UniProtKB-UniRule"/>
</dbReference>
<dbReference type="OrthoDB" id="9776359at2"/>
<keyword evidence="12 16" id="KW-0406">Ion transport</keyword>
<feature type="modified residue" description="FMN phosphoryl threonine" evidence="16 17">
    <location>
        <position position="216"/>
    </location>
</feature>
<comment type="caution">
    <text evidence="18">The sequence shown here is derived from an EMBL/GenBank/DDBJ whole genome shotgun (WGS) entry which is preliminary data.</text>
</comment>
<sequence length="402" mass="43332">MKALENFMRKMEPKKDGKLPLAHTIWDGTYTFLFTPAQTTKKGVHIRDGVDLKRTMFTVVIALIPALLFGIWNTGHQHYIALGMDSAPFWDKILFGAIKVLPLVIVSYAVGLGVEFLFAASKGHPIQEGFLVSGMLIPLCMPVEVPLWMVAVATIFAVVIGKEVFGGTGMNILNPALTARAFLFFAYPTKMSGDKVWVSTSTEAGQSVADGFTGATALGDLATTVGQPMGQNAEVVSKFGADGTYSLFNAFMGWIPGSVGETSALAILIGAAILLITGIGSWKIMFSFLVGGLVMGGIFNAFAVNDFMELNPLHHVLIGGFMFGMVFMATDPVSAAQTSMGKWIYGFLGGLFAIMIRVFNPAYPEGVMLAILFMNVMAPMIDHYVVQSNIKKRQKRAQVVAA</sequence>
<keyword evidence="19" id="KW-1185">Reference proteome</keyword>
<feature type="transmembrane region" description="Helical" evidence="16">
    <location>
        <begin position="284"/>
        <end position="304"/>
    </location>
</feature>
<dbReference type="EMBL" id="WACR01000003">
    <property type="protein sequence ID" value="KAB1065258.1"/>
    <property type="molecule type" value="Genomic_DNA"/>
</dbReference>
<evidence type="ECO:0000256" key="9">
    <source>
        <dbReference type="ARBA" id="ARBA00022989"/>
    </source>
</evidence>
<comment type="subunit">
    <text evidence="16">Composed of six subunits; NqrA, NqrB, NqrC, NqrD, NqrE and NqrF.</text>
</comment>
<dbReference type="RefSeq" id="WP_151166967.1">
    <property type="nucleotide sequence ID" value="NZ_WACR01000003.1"/>
</dbReference>
<keyword evidence="9 16" id="KW-1133">Transmembrane helix</keyword>
<evidence type="ECO:0000256" key="1">
    <source>
        <dbReference type="ARBA" id="ARBA00022448"/>
    </source>
</evidence>
<keyword evidence="7 16" id="KW-0812">Transmembrane</keyword>
<dbReference type="InterPro" id="IPR004338">
    <property type="entry name" value="NqrB/RnfD"/>
</dbReference>
<feature type="transmembrane region" description="Helical" evidence="16">
    <location>
        <begin position="254"/>
        <end position="277"/>
    </location>
</feature>
<dbReference type="NCBIfam" id="TIGR01937">
    <property type="entry name" value="nqrB"/>
    <property type="match status" value="1"/>
</dbReference>
<keyword evidence="14 16" id="KW-0472">Membrane</keyword>
<evidence type="ECO:0000256" key="7">
    <source>
        <dbReference type="ARBA" id="ARBA00022692"/>
    </source>
</evidence>
<comment type="function">
    <text evidence="16">NQR complex catalyzes the reduction of ubiquinone-1 to ubiquinol by two successive reactions, coupled with the transport of Na(+) ions from the cytoplasm to the periplasm. NqrA to NqrE are probably involved in the second step, the conversion of ubisemiquinone to ubiquinol.</text>
</comment>
<dbReference type="EC" id="7.2.1.1" evidence="16"/>
<keyword evidence="6 16" id="KW-0288">FMN</keyword>
<comment type="cofactor">
    <cofactor evidence="16 17">
        <name>FMN</name>
        <dbReference type="ChEBI" id="CHEBI:58210"/>
    </cofactor>
</comment>
<dbReference type="NCBIfam" id="NF003756">
    <property type="entry name" value="PRK05349.1"/>
    <property type="match status" value="1"/>
</dbReference>
<feature type="transmembrane region" description="Helical" evidence="16">
    <location>
        <begin position="316"/>
        <end position="336"/>
    </location>
</feature>
<keyword evidence="2 16" id="KW-1003">Cell membrane</keyword>
<dbReference type="Proteomes" id="UP000435357">
    <property type="component" value="Unassembled WGS sequence"/>
</dbReference>
<proteinExistence type="inferred from homology"/>
<dbReference type="GO" id="GO:0005886">
    <property type="term" value="C:plasma membrane"/>
    <property type="evidence" value="ECO:0007669"/>
    <property type="project" value="UniProtKB-SubCell"/>
</dbReference>
<dbReference type="InterPro" id="IPR010966">
    <property type="entry name" value="NqrB"/>
</dbReference>
<evidence type="ECO:0000256" key="8">
    <source>
        <dbReference type="ARBA" id="ARBA00022967"/>
    </source>
</evidence>
<evidence type="ECO:0000256" key="6">
    <source>
        <dbReference type="ARBA" id="ARBA00022643"/>
    </source>
</evidence>
<protein>
    <recommendedName>
        <fullName evidence="16">Na(+)-translocating NADH-quinone reductase subunit B</fullName>
        <shortName evidence="16">Na(+)-NQR subunit B</shortName>
        <shortName evidence="16">Na(+)-translocating NQR subunit B</shortName>
        <ecNumber evidence="16">7.2.1.1</ecNumber>
    </recommendedName>
    <alternativeName>
        <fullName evidence="16">NQR complex subunit B</fullName>
    </alternativeName>
    <alternativeName>
        <fullName evidence="16">NQR-1 subunit B</fullName>
    </alternativeName>
</protein>
<evidence type="ECO:0000256" key="17">
    <source>
        <dbReference type="PIRSR" id="PIRSR016055-50"/>
    </source>
</evidence>
<keyword evidence="11 16" id="KW-0915">Sodium</keyword>
<feature type="transmembrane region" description="Helical" evidence="16">
    <location>
        <begin position="93"/>
        <end position="118"/>
    </location>
</feature>
<dbReference type="PANTHER" id="PTHR30578:SF1">
    <property type="entry name" value="NA(+)-TRANSLOCATING NADH-QUINONE REDUCTASE SUBUNIT B"/>
    <property type="match status" value="1"/>
</dbReference>
<keyword evidence="1 16" id="KW-0813">Transport</keyword>
<evidence type="ECO:0000256" key="3">
    <source>
        <dbReference type="ARBA" id="ARBA00022519"/>
    </source>
</evidence>
<dbReference type="GO" id="GO:0010181">
    <property type="term" value="F:FMN binding"/>
    <property type="evidence" value="ECO:0007669"/>
    <property type="project" value="InterPro"/>
</dbReference>
<evidence type="ECO:0000256" key="12">
    <source>
        <dbReference type="ARBA" id="ARBA00023065"/>
    </source>
</evidence>
<dbReference type="GO" id="GO:0022904">
    <property type="term" value="P:respiratory electron transport chain"/>
    <property type="evidence" value="ECO:0007669"/>
    <property type="project" value="InterPro"/>
</dbReference>
<keyword evidence="13 16" id="KW-0830">Ubiquinone</keyword>
<keyword evidence="3" id="KW-0997">Cell inner membrane</keyword>
<evidence type="ECO:0000256" key="15">
    <source>
        <dbReference type="ARBA" id="ARBA00023201"/>
    </source>
</evidence>
<keyword evidence="10 16" id="KW-0520">NAD</keyword>
<gene>
    <name evidence="16" type="primary">nqrB</name>
    <name evidence="18" type="ORF">F3059_04705</name>
</gene>
<dbReference type="HAMAP" id="MF_00426">
    <property type="entry name" value="NqrB"/>
    <property type="match status" value="1"/>
</dbReference>
<evidence type="ECO:0000256" key="14">
    <source>
        <dbReference type="ARBA" id="ARBA00023136"/>
    </source>
</evidence>
<keyword evidence="15 16" id="KW-0739">Sodium transport</keyword>
<evidence type="ECO:0000256" key="11">
    <source>
        <dbReference type="ARBA" id="ARBA00023053"/>
    </source>
</evidence>
<dbReference type="GO" id="GO:0006814">
    <property type="term" value="P:sodium ion transport"/>
    <property type="evidence" value="ECO:0007669"/>
    <property type="project" value="UniProtKB-UniRule"/>
</dbReference>
<comment type="catalytic activity">
    <reaction evidence="16">
        <text>a ubiquinone + n Na(+)(in) + NADH + H(+) = a ubiquinol + n Na(+)(out) + NAD(+)</text>
        <dbReference type="Rhea" id="RHEA:47748"/>
        <dbReference type="Rhea" id="RHEA-COMP:9565"/>
        <dbReference type="Rhea" id="RHEA-COMP:9566"/>
        <dbReference type="ChEBI" id="CHEBI:15378"/>
        <dbReference type="ChEBI" id="CHEBI:16389"/>
        <dbReference type="ChEBI" id="CHEBI:17976"/>
        <dbReference type="ChEBI" id="CHEBI:29101"/>
        <dbReference type="ChEBI" id="CHEBI:57540"/>
        <dbReference type="ChEBI" id="CHEBI:57945"/>
        <dbReference type="EC" id="7.2.1.1"/>
    </reaction>
</comment>
<accession>A0A6N6MCX6</accession>
<evidence type="ECO:0000256" key="16">
    <source>
        <dbReference type="HAMAP-Rule" id="MF_00426"/>
    </source>
</evidence>
<feature type="transmembrane region" description="Helical" evidence="16">
    <location>
        <begin position="55"/>
        <end position="73"/>
    </location>
</feature>
<evidence type="ECO:0000313" key="19">
    <source>
        <dbReference type="Proteomes" id="UP000435357"/>
    </source>
</evidence>
<evidence type="ECO:0000256" key="4">
    <source>
        <dbReference type="ARBA" id="ARBA00022553"/>
    </source>
</evidence>
<evidence type="ECO:0000256" key="10">
    <source>
        <dbReference type="ARBA" id="ARBA00023027"/>
    </source>
</evidence>
<comment type="similarity">
    <text evidence="16">Belongs to the NqrB/RnfD family.</text>
</comment>
<name>A0A6N6MCX6_9FLAO</name>
<keyword evidence="5 16" id="KW-0285">Flavoprotein</keyword>
<evidence type="ECO:0000256" key="13">
    <source>
        <dbReference type="ARBA" id="ARBA00023075"/>
    </source>
</evidence>
<feature type="transmembrane region" description="Helical" evidence="16">
    <location>
        <begin position="130"/>
        <end position="160"/>
    </location>
</feature>
<keyword evidence="4 16" id="KW-0597">Phosphoprotein</keyword>
<feature type="transmembrane region" description="Helical" evidence="16">
    <location>
        <begin position="366"/>
        <end position="386"/>
    </location>
</feature>
<dbReference type="GO" id="GO:0055085">
    <property type="term" value="P:transmembrane transport"/>
    <property type="evidence" value="ECO:0007669"/>
    <property type="project" value="InterPro"/>
</dbReference>
<evidence type="ECO:0000256" key="5">
    <source>
        <dbReference type="ARBA" id="ARBA00022630"/>
    </source>
</evidence>
<reference evidence="18 19" key="1">
    <citation type="submission" date="2019-09" db="EMBL/GenBank/DDBJ databases">
        <title>Genomes of Cryomorphaceae.</title>
        <authorList>
            <person name="Bowman J.P."/>
        </authorList>
    </citation>
    <scope>NUCLEOTIDE SEQUENCE [LARGE SCALE GENOMIC DNA]</scope>
    <source>
        <strain evidence="18 19">KCTC 52047</strain>
    </source>
</reference>
<evidence type="ECO:0000313" key="18">
    <source>
        <dbReference type="EMBL" id="KAB1065258.1"/>
    </source>
</evidence>
<dbReference type="AlphaFoldDB" id="A0A6N6MCX6"/>
<dbReference type="PANTHER" id="PTHR30578">
    <property type="entry name" value="ELECTRON TRANSPORT COMPLEX PROTEIN RNFD"/>
    <property type="match status" value="1"/>
</dbReference>
<feature type="transmembrane region" description="Helical" evidence="16">
    <location>
        <begin position="343"/>
        <end position="360"/>
    </location>
</feature>
<comment type="subcellular location">
    <subcellularLocation>
        <location evidence="16">Cell membrane</location>
        <topology evidence="16">Multi-pass membrane protein</topology>
    </subcellularLocation>
</comment>
<keyword evidence="8 16" id="KW-1278">Translocase</keyword>
<dbReference type="Pfam" id="PF03116">
    <property type="entry name" value="NQR2_RnfD_RnfE"/>
    <property type="match status" value="1"/>
</dbReference>
<dbReference type="PIRSF" id="PIRSF016055">
    <property type="entry name" value="NADH-UbQ_OxRdtase_B_su"/>
    <property type="match status" value="1"/>
</dbReference>
<organism evidence="18 19">
    <name type="scientific">Salibacter halophilus</name>
    <dbReference type="NCBI Taxonomy" id="1803916"/>
    <lineage>
        <taxon>Bacteria</taxon>
        <taxon>Pseudomonadati</taxon>
        <taxon>Bacteroidota</taxon>
        <taxon>Flavobacteriia</taxon>
        <taxon>Flavobacteriales</taxon>
        <taxon>Salibacteraceae</taxon>
        <taxon>Salibacter</taxon>
    </lineage>
</organism>
<evidence type="ECO:0000256" key="2">
    <source>
        <dbReference type="ARBA" id="ARBA00022475"/>
    </source>
</evidence>